<keyword evidence="4" id="KW-1185">Reference proteome</keyword>
<name>A0A919Q6L4_9ACTN</name>
<comment type="caution">
    <text evidence="3">The sequence shown here is derived from an EMBL/GenBank/DDBJ whole genome shotgun (WGS) entry which is preliminary data.</text>
</comment>
<evidence type="ECO:0000256" key="1">
    <source>
        <dbReference type="SAM" id="Phobius"/>
    </source>
</evidence>
<dbReference type="PANTHER" id="PTHR46844">
    <property type="entry name" value="SLR5058 PROTEIN"/>
    <property type="match status" value="1"/>
</dbReference>
<sequence length="1184" mass="129997">MEVSALRMAKYATLILAGAAALVAGGVAVNQILDDGKLSWTWAYLAFGLMILSALLASAVEMAYGPGRAADRVPRIYRRTYMRQVRASVADMETIGVVTQGEFVLRAKQVYVDVVLQPRPAREAVGDGGIGVLVPPAEPGARRGPLAAFLTRGRVLAVLGPAGSGKTTMARTTALHLAERHWRFWRLEFWRRRSLPVLLYLRDHTEAVTAGEPPTLAEVAVTAPWLRGKIPARWLDRWLDRGRCVVLLDGLDEIASVEERRRAVVWVSGQIARYPGNAFVVTSRPHGYLSNPLPTSDVLQVQRFTPDQIASFLRFWYRAIERRAREGRAGDVQMIADSQASDLVGRLRRTPALYDLATNPLLLTMIANVHRYRGALPGSRAALYAEMCDVLLHRRQEAKNLADPAGLDGPKKERIMQELALRMMRNRQRDISAEDAQNAISDVLHRMARHLTPARFLDHIRLSGLILEREHGQYAFAHLTLQEYLAAIRIRNQPADLALLSENVDDPWWRETTLLWCSGADANPVVRACLDSGSVQALSLAFACADHALDLDAESRDELDGILATAAADPSKARLVAAVIASRVLHDTVLLGSGTSLCLNPVPGDLWNEFARTEALRGRRTPARDNGSAPATGVLVTDVPRFVEWLNTLFDDDTRYTPPSRTEITGPGSPATVVARPSWIFDIEHRLYLPADAAHPYRPTSEQVARYRHLIVGHAYPLLRLITSESPISLAGRLIYANITKCTAPGALLIRTIELAATLCHLRIAQPADTRSKLRVLIRVRDLARDVTRDLRRVRVDVNERALAKVEELAHSLDLRLSPARPRGLFADELSNDPGLTFAGDLAPDRMSGVVHDLVHDLANAIARARDIRIDTAVHPADGADPDLDLGSDFDSVPGRDLDQVLGRLLGRVLVLSREGDGGQSLALALDGLRHLDFDLGLVRVLGRVLDLARDLSFARFRDFDRVHTENAAFIDLDTALFQDDFVGPARALDLALANVVQRDFVGPTHDLDLALTHGGLLVADLAVARAAVRYDHLQDARMLLACKALLRAWAAARAARRRSRSDLSLPEFLARSLESVEQCVPADDPPAALRKAVNYLPPGTDREVVAVIECAQTLVGQMWGRARPMDEPTLAMAGTVILAALVQLPEVPAARTQLLSALATVIAFTSPDHARPAAEPTLFLVRV</sequence>
<reference evidence="3" key="1">
    <citation type="submission" date="2021-01" db="EMBL/GenBank/DDBJ databases">
        <title>Whole genome shotgun sequence of Acrocarpospora phusangensis NBRC 108782.</title>
        <authorList>
            <person name="Komaki H."/>
            <person name="Tamura T."/>
        </authorList>
    </citation>
    <scope>NUCLEOTIDE SEQUENCE</scope>
    <source>
        <strain evidence="3">NBRC 108782</strain>
    </source>
</reference>
<evidence type="ECO:0000259" key="2">
    <source>
        <dbReference type="PROSITE" id="PS50837"/>
    </source>
</evidence>
<dbReference type="SUPFAM" id="SSF52540">
    <property type="entry name" value="P-loop containing nucleoside triphosphate hydrolases"/>
    <property type="match status" value="1"/>
</dbReference>
<evidence type="ECO:0000313" key="3">
    <source>
        <dbReference type="EMBL" id="GIH22179.1"/>
    </source>
</evidence>
<feature type="domain" description="NACHT" evidence="2">
    <location>
        <begin position="154"/>
        <end position="285"/>
    </location>
</feature>
<dbReference type="Gene3D" id="3.40.50.300">
    <property type="entry name" value="P-loop containing nucleotide triphosphate hydrolases"/>
    <property type="match status" value="1"/>
</dbReference>
<proteinExistence type="predicted"/>
<evidence type="ECO:0000313" key="4">
    <source>
        <dbReference type="Proteomes" id="UP000640052"/>
    </source>
</evidence>
<feature type="transmembrane region" description="Helical" evidence="1">
    <location>
        <begin position="44"/>
        <end position="65"/>
    </location>
</feature>
<accession>A0A919Q6L4</accession>
<organism evidence="3 4">
    <name type="scientific">Acrocarpospora phusangensis</name>
    <dbReference type="NCBI Taxonomy" id="1070424"/>
    <lineage>
        <taxon>Bacteria</taxon>
        <taxon>Bacillati</taxon>
        <taxon>Actinomycetota</taxon>
        <taxon>Actinomycetes</taxon>
        <taxon>Streptosporangiales</taxon>
        <taxon>Streptosporangiaceae</taxon>
        <taxon>Acrocarpospora</taxon>
    </lineage>
</organism>
<dbReference type="EMBL" id="BOOA01000003">
    <property type="protein sequence ID" value="GIH22179.1"/>
    <property type="molecule type" value="Genomic_DNA"/>
</dbReference>
<keyword evidence="1" id="KW-0472">Membrane</keyword>
<protein>
    <recommendedName>
        <fullName evidence="2">NACHT domain-containing protein</fullName>
    </recommendedName>
</protein>
<dbReference type="Proteomes" id="UP000640052">
    <property type="component" value="Unassembled WGS sequence"/>
</dbReference>
<keyword evidence="1" id="KW-0812">Transmembrane</keyword>
<dbReference type="Pfam" id="PF05729">
    <property type="entry name" value="NACHT"/>
    <property type="match status" value="1"/>
</dbReference>
<gene>
    <name evidence="3" type="ORF">Aph01nite_04890</name>
</gene>
<dbReference type="InterPro" id="IPR027417">
    <property type="entry name" value="P-loop_NTPase"/>
</dbReference>
<keyword evidence="1" id="KW-1133">Transmembrane helix</keyword>
<dbReference type="PANTHER" id="PTHR46844:SF1">
    <property type="entry name" value="SLR5058 PROTEIN"/>
    <property type="match status" value="1"/>
</dbReference>
<dbReference type="AlphaFoldDB" id="A0A919Q6L4"/>
<dbReference type="InterPro" id="IPR007111">
    <property type="entry name" value="NACHT_NTPase"/>
</dbReference>
<dbReference type="PROSITE" id="PS50837">
    <property type="entry name" value="NACHT"/>
    <property type="match status" value="1"/>
</dbReference>